<dbReference type="AlphaFoldDB" id="A0A0P0DQG7"/>
<name>A0A0P0DQG7_9ARAC</name>
<sequence length="131" mass="14585">MVTISSEVNSLTPPAPYTKASDVWIGFCESLVFAVFLEFIFVALIAGRDDESSNTKGEIIPSLDLEAKEHNLSSDSMKSPMSRLINMFDARNGGKGKTNASAYRIDRICRIVFPFIFVLFNVVYWSVYVSA</sequence>
<dbReference type="EMBL" id="KP777774">
    <property type="protein sequence ID" value="ALJ10916.1"/>
    <property type="molecule type" value="mRNA"/>
</dbReference>
<reference evidence="2" key="2">
    <citation type="submission" date="2015-02" db="EMBL/GenBank/DDBJ databases">
        <authorList>
            <person name="Chooi Y.-H."/>
        </authorList>
    </citation>
    <scope>NUCLEOTIDE SEQUENCE</scope>
</reference>
<accession>A0A0P0DQG7</accession>
<protein>
    <submittedName>
        <fullName evidence="2">Ligand-gated ion channel</fullName>
    </submittedName>
</protein>
<dbReference type="GO" id="GO:0005216">
    <property type="term" value="F:monoatomic ion channel activity"/>
    <property type="evidence" value="ECO:0007669"/>
    <property type="project" value="InterPro"/>
</dbReference>
<keyword evidence="1" id="KW-0812">Transmembrane</keyword>
<keyword evidence="1" id="KW-0472">Membrane</keyword>
<dbReference type="InterPro" id="IPR006028">
    <property type="entry name" value="GABAA/Glycine_rcpt"/>
</dbReference>
<evidence type="ECO:0000256" key="1">
    <source>
        <dbReference type="SAM" id="Phobius"/>
    </source>
</evidence>
<evidence type="ECO:0000313" key="2">
    <source>
        <dbReference type="EMBL" id="ALJ10916.1"/>
    </source>
</evidence>
<keyword evidence="1" id="KW-1133">Transmembrane helix</keyword>
<feature type="transmembrane region" description="Helical" evidence="1">
    <location>
        <begin position="23"/>
        <end position="46"/>
    </location>
</feature>
<feature type="transmembrane region" description="Helical" evidence="1">
    <location>
        <begin position="111"/>
        <end position="128"/>
    </location>
</feature>
<reference evidence="2" key="1">
    <citation type="journal article" date="2015" name="PLoS ONE">
        <title>A Comparative Analysis of the Venom Gland Transcriptomes of the Fishing Spiders Dolomedes mizhoanus and Dolomedes sulfurous.</title>
        <authorList>
            <person name="Xu X."/>
            <person name="Wang H."/>
            <person name="Zhang F."/>
            <person name="Hu Z."/>
            <person name="Liang S."/>
            <person name="Liu Z."/>
        </authorList>
    </citation>
    <scope>NUCLEOTIDE SEQUENCE</scope>
</reference>
<dbReference type="Gene3D" id="1.20.58.390">
    <property type="entry name" value="Neurotransmitter-gated ion-channel transmembrane domain"/>
    <property type="match status" value="1"/>
</dbReference>
<dbReference type="SUPFAM" id="SSF90112">
    <property type="entry name" value="Neurotransmitter-gated ion-channel transmembrane pore"/>
    <property type="match status" value="1"/>
</dbReference>
<dbReference type="PRINTS" id="PR00253">
    <property type="entry name" value="GABAARECEPTR"/>
</dbReference>
<proteinExistence type="evidence at transcript level"/>
<dbReference type="InterPro" id="IPR036719">
    <property type="entry name" value="Neuro-gated_channel_TM_sf"/>
</dbReference>
<dbReference type="InterPro" id="IPR038050">
    <property type="entry name" value="Neuro_actylchol_rec"/>
</dbReference>
<organism evidence="2">
    <name type="scientific">Dolomedes sulfureus</name>
    <dbReference type="NCBI Taxonomy" id="492288"/>
    <lineage>
        <taxon>Eukaryota</taxon>
        <taxon>Metazoa</taxon>
        <taxon>Ecdysozoa</taxon>
        <taxon>Arthropoda</taxon>
        <taxon>Chelicerata</taxon>
        <taxon>Arachnida</taxon>
        <taxon>Araneae</taxon>
        <taxon>Araneomorphae</taxon>
        <taxon>Entelegynae</taxon>
        <taxon>Lycosoidea</taxon>
        <taxon>Pisauridae</taxon>
        <taxon>Dolomedes</taxon>
    </lineage>
</organism>
<dbReference type="GO" id="GO:0004888">
    <property type="term" value="F:transmembrane signaling receptor activity"/>
    <property type="evidence" value="ECO:0007669"/>
    <property type="project" value="InterPro"/>
</dbReference>
<dbReference type="GO" id="GO:0016020">
    <property type="term" value="C:membrane"/>
    <property type="evidence" value="ECO:0007669"/>
    <property type="project" value="InterPro"/>
</dbReference>